<dbReference type="GeneID" id="66872165"/>
<accession>A0A0L0QKP4</accession>
<dbReference type="OrthoDB" id="2970800at2"/>
<sequence length="77" mass="8732">MKKFLTVYASVFTAIWIGYGIYALWSGQESASLILGFGIAFSVVISLASWFSYWLMCHYKKVDRVAKNILSNAQNKQ</sequence>
<dbReference type="AlphaFoldDB" id="A0A0L0QKP4"/>
<dbReference type="EMBL" id="LGTO01000007">
    <property type="protein sequence ID" value="KNE19131.1"/>
    <property type="molecule type" value="Genomic_DNA"/>
</dbReference>
<dbReference type="RefSeq" id="WP_050351638.1">
    <property type="nucleotide sequence ID" value="NZ_BOSN01000006.1"/>
</dbReference>
<reference evidence="3" key="1">
    <citation type="submission" date="2015-07" db="EMBL/GenBank/DDBJ databases">
        <title>Fjat-10053 dsm26.</title>
        <authorList>
            <person name="Liu B."/>
            <person name="Wang J."/>
            <person name="Zhu Y."/>
            <person name="Liu G."/>
            <person name="Chen Q."/>
            <person name="Chen Z."/>
            <person name="Lan J."/>
            <person name="Che J."/>
            <person name="Ge C."/>
            <person name="Shi H."/>
            <person name="Pan Z."/>
            <person name="Liu X."/>
        </authorList>
    </citation>
    <scope>NUCLEOTIDE SEQUENCE [LARGE SCALE GENOMIC DNA]</scope>
    <source>
        <strain evidence="3">DSM 26</strain>
    </source>
</reference>
<evidence type="ECO:0000256" key="1">
    <source>
        <dbReference type="SAM" id="Phobius"/>
    </source>
</evidence>
<protein>
    <submittedName>
        <fullName evidence="2">Uncharacterized protein</fullName>
    </submittedName>
</protein>
<keyword evidence="1" id="KW-1133">Transmembrane helix</keyword>
<evidence type="ECO:0000313" key="3">
    <source>
        <dbReference type="Proteomes" id="UP000036780"/>
    </source>
</evidence>
<keyword evidence="1" id="KW-0472">Membrane</keyword>
<keyword evidence="1" id="KW-0812">Transmembrane</keyword>
<proteinExistence type="predicted"/>
<gene>
    <name evidence="2" type="ORF">AFK71_11320</name>
</gene>
<comment type="caution">
    <text evidence="2">The sequence shown here is derived from an EMBL/GenBank/DDBJ whole genome shotgun (WGS) entry which is preliminary data.</text>
</comment>
<feature type="transmembrane region" description="Helical" evidence="1">
    <location>
        <begin position="31"/>
        <end position="55"/>
    </location>
</feature>
<evidence type="ECO:0000313" key="2">
    <source>
        <dbReference type="EMBL" id="KNE19131.1"/>
    </source>
</evidence>
<organism evidence="2 3">
    <name type="scientific">Virgibacillus pantothenticus</name>
    <dbReference type="NCBI Taxonomy" id="1473"/>
    <lineage>
        <taxon>Bacteria</taxon>
        <taxon>Bacillati</taxon>
        <taxon>Bacillota</taxon>
        <taxon>Bacilli</taxon>
        <taxon>Bacillales</taxon>
        <taxon>Bacillaceae</taxon>
        <taxon>Virgibacillus</taxon>
    </lineage>
</organism>
<dbReference type="Proteomes" id="UP000036780">
    <property type="component" value="Unassembled WGS sequence"/>
</dbReference>
<keyword evidence="3" id="KW-1185">Reference proteome</keyword>
<name>A0A0L0QKP4_VIRPA</name>
<dbReference type="PATRIC" id="fig|1473.5.peg.797"/>
<feature type="transmembrane region" description="Helical" evidence="1">
    <location>
        <begin position="7"/>
        <end position="25"/>
    </location>
</feature>